<keyword evidence="3 4" id="KW-0808">Transferase</keyword>
<dbReference type="InterPro" id="IPR050881">
    <property type="entry name" value="LL-DAP_aminotransferase"/>
</dbReference>
<sequence length="398" mass="44197">MKITPSQRTEQFKKGVFSELASLKQKKMNEGFDVIDLSIGSPDLSPPSFVMEAIAKEAMDSTQYGYTLTGTQEFHEAVAYYYKEKFMVDLSEDEILQVTGSQDGLTHLPMLLASNGDYILAPDPGYTAYQAGAAMAEAELYPMPLKEENNFLPDFTEIPEEVAERAKLMILNFPGNPVPAIASERFYKEAIDFAKRFNIIVISDFAYSELIYDGIRPVSFMEIEGAKEVGVEFNSLSKSFNMAGCRIGYVVGNQTVINLLRILKSNLDYGIFSPIQKAAVTALRNGKDFTEQLREIYVSRRDKLIGGLRGIGWNVESPKATMFIWAKVPDGWKSTEFAYVLIEQAGVVVTPGSAFGKYGEGYVRIALVQPENRLLAAVEKISKSGILRNITDINGQPI</sequence>
<keyword evidence="2 4" id="KW-0032">Aminotransferase</keyword>
<evidence type="ECO:0000256" key="4">
    <source>
        <dbReference type="RuleBase" id="RU000481"/>
    </source>
</evidence>
<evidence type="ECO:0000256" key="2">
    <source>
        <dbReference type="ARBA" id="ARBA00022576"/>
    </source>
</evidence>
<dbReference type="EC" id="2.6.1.-" evidence="4"/>
<dbReference type="GO" id="GO:0030170">
    <property type="term" value="F:pyridoxal phosphate binding"/>
    <property type="evidence" value="ECO:0007669"/>
    <property type="project" value="InterPro"/>
</dbReference>
<dbReference type="AlphaFoldDB" id="A0A5R9EX55"/>
<comment type="cofactor">
    <cofactor evidence="1 4">
        <name>pyridoxal 5'-phosphate</name>
        <dbReference type="ChEBI" id="CHEBI:597326"/>
    </cofactor>
</comment>
<keyword evidence="7" id="KW-1185">Reference proteome</keyword>
<dbReference type="RefSeq" id="WP_138128901.1">
    <property type="nucleotide sequence ID" value="NZ_SWLG01000021.1"/>
</dbReference>
<dbReference type="OrthoDB" id="9802328at2"/>
<reference evidence="6 7" key="1">
    <citation type="submission" date="2019-04" db="EMBL/GenBank/DDBJ databases">
        <title>Bacillus caeni sp. nov., a bacterium isolated from mangrove sediment.</title>
        <authorList>
            <person name="Huang H."/>
            <person name="Mo K."/>
            <person name="Hu Y."/>
        </authorList>
    </citation>
    <scope>NUCLEOTIDE SEQUENCE [LARGE SCALE GENOMIC DNA]</scope>
    <source>
        <strain evidence="6 7">HB172195</strain>
    </source>
</reference>
<gene>
    <name evidence="6" type="ORF">FCL54_20305</name>
</gene>
<dbReference type="PANTHER" id="PTHR42832">
    <property type="entry name" value="AMINO ACID AMINOTRANSFERASE"/>
    <property type="match status" value="1"/>
</dbReference>
<evidence type="ECO:0000256" key="3">
    <source>
        <dbReference type="ARBA" id="ARBA00022679"/>
    </source>
</evidence>
<protein>
    <recommendedName>
        <fullName evidence="4">Aminotransferase</fullName>
        <ecNumber evidence="4">2.6.1.-</ecNumber>
    </recommendedName>
</protein>
<proteinExistence type="inferred from homology"/>
<comment type="similarity">
    <text evidence="4">Belongs to the class-I pyridoxal-phosphate-dependent aminotransferase family.</text>
</comment>
<dbReference type="Gene3D" id="3.90.1150.10">
    <property type="entry name" value="Aspartate Aminotransferase, domain 1"/>
    <property type="match status" value="1"/>
</dbReference>
<dbReference type="NCBIfam" id="NF005815">
    <property type="entry name" value="PRK07681.1"/>
    <property type="match status" value="1"/>
</dbReference>
<name>A0A5R9EX55_9BACL</name>
<comment type="caution">
    <text evidence="6">The sequence shown here is derived from an EMBL/GenBank/DDBJ whole genome shotgun (WGS) entry which is preliminary data.</text>
</comment>
<dbReference type="CDD" id="cd00609">
    <property type="entry name" value="AAT_like"/>
    <property type="match status" value="1"/>
</dbReference>
<dbReference type="Gene3D" id="3.40.640.10">
    <property type="entry name" value="Type I PLP-dependent aspartate aminotransferase-like (Major domain)"/>
    <property type="match status" value="1"/>
</dbReference>
<dbReference type="PANTHER" id="PTHR42832:SF3">
    <property type="entry name" value="L-GLUTAMINE--4-(METHYLSULFANYL)-2-OXOBUTANOATE AMINOTRANSFERASE"/>
    <property type="match status" value="1"/>
</dbReference>
<feature type="domain" description="Aminotransferase class I/classII large" evidence="5">
    <location>
        <begin position="33"/>
        <end position="380"/>
    </location>
</feature>
<dbReference type="SUPFAM" id="SSF53383">
    <property type="entry name" value="PLP-dependent transferases"/>
    <property type="match status" value="1"/>
</dbReference>
<dbReference type="EMBL" id="SWLG01000021">
    <property type="protein sequence ID" value="TLS35441.1"/>
    <property type="molecule type" value="Genomic_DNA"/>
</dbReference>
<dbReference type="InterPro" id="IPR015424">
    <property type="entry name" value="PyrdxlP-dep_Trfase"/>
</dbReference>
<dbReference type="InterPro" id="IPR004839">
    <property type="entry name" value="Aminotransferase_I/II_large"/>
</dbReference>
<evidence type="ECO:0000313" key="7">
    <source>
        <dbReference type="Proteomes" id="UP000308230"/>
    </source>
</evidence>
<dbReference type="InterPro" id="IPR015422">
    <property type="entry name" value="PyrdxlP-dep_Trfase_small"/>
</dbReference>
<evidence type="ECO:0000313" key="6">
    <source>
        <dbReference type="EMBL" id="TLS35441.1"/>
    </source>
</evidence>
<evidence type="ECO:0000259" key="5">
    <source>
        <dbReference type="Pfam" id="PF00155"/>
    </source>
</evidence>
<dbReference type="InterPro" id="IPR004838">
    <property type="entry name" value="NHTrfase_class1_PyrdxlP-BS"/>
</dbReference>
<dbReference type="Pfam" id="PF00155">
    <property type="entry name" value="Aminotran_1_2"/>
    <property type="match status" value="1"/>
</dbReference>
<organism evidence="6 7">
    <name type="scientific">Exobacillus caeni</name>
    <dbReference type="NCBI Taxonomy" id="2574798"/>
    <lineage>
        <taxon>Bacteria</taxon>
        <taxon>Bacillati</taxon>
        <taxon>Bacillota</taxon>
        <taxon>Bacilli</taxon>
        <taxon>Bacillales</taxon>
        <taxon>Guptibacillaceae</taxon>
        <taxon>Exobacillus</taxon>
    </lineage>
</organism>
<evidence type="ECO:0000256" key="1">
    <source>
        <dbReference type="ARBA" id="ARBA00001933"/>
    </source>
</evidence>
<dbReference type="Proteomes" id="UP000308230">
    <property type="component" value="Unassembled WGS sequence"/>
</dbReference>
<dbReference type="GO" id="GO:0008483">
    <property type="term" value="F:transaminase activity"/>
    <property type="evidence" value="ECO:0007669"/>
    <property type="project" value="UniProtKB-KW"/>
</dbReference>
<dbReference type="InterPro" id="IPR015421">
    <property type="entry name" value="PyrdxlP-dep_Trfase_major"/>
</dbReference>
<dbReference type="PROSITE" id="PS00105">
    <property type="entry name" value="AA_TRANSFER_CLASS_1"/>
    <property type="match status" value="1"/>
</dbReference>
<accession>A0A5R9EX55</accession>